<dbReference type="PROSITE" id="PS50977">
    <property type="entry name" value="HTH_TETR_2"/>
    <property type="match status" value="1"/>
</dbReference>
<proteinExistence type="predicted"/>
<sequence length="211" mass="25080">MPKETFLKLPHEKKEKIFRESIKEFGEQGYEKGNIAKIAKEAGIAKGSLYQYFQDKKGLYLYCVKESYSISMRYASSKIKNIEEVNIIDLFYDGFKDTWLFLKEEQDLYIFLLTLTYENKHNIKDEALTYILEQGRTFMRNLIDRNKEKGYIKSDISTESILVFIEGISARMKESMRDFAEESHKNAYDMKFEDYEKFIKEITYLVKRALT</sequence>
<comment type="caution">
    <text evidence="4">The sequence shown here is derived from an EMBL/GenBank/DDBJ whole genome shotgun (WGS) entry which is preliminary data.</text>
</comment>
<feature type="domain" description="HTH tetR-type" evidence="3">
    <location>
        <begin position="11"/>
        <end position="71"/>
    </location>
</feature>
<organism evidence="4 5">
    <name type="scientific">Clostridium vincentii</name>
    <dbReference type="NCBI Taxonomy" id="52704"/>
    <lineage>
        <taxon>Bacteria</taxon>
        <taxon>Bacillati</taxon>
        <taxon>Bacillota</taxon>
        <taxon>Clostridia</taxon>
        <taxon>Eubacteriales</taxon>
        <taxon>Clostridiaceae</taxon>
        <taxon>Clostridium</taxon>
    </lineage>
</organism>
<protein>
    <submittedName>
        <fullName evidence="4">HTH-type transcriptional repressor AcnR</fullName>
    </submittedName>
</protein>
<accession>A0A2T0BIC4</accession>
<dbReference type="SUPFAM" id="SSF46689">
    <property type="entry name" value="Homeodomain-like"/>
    <property type="match status" value="1"/>
</dbReference>
<dbReference type="InterPro" id="IPR050624">
    <property type="entry name" value="HTH-type_Tx_Regulator"/>
</dbReference>
<dbReference type="PANTHER" id="PTHR43479">
    <property type="entry name" value="ACREF/ENVCD OPERON REPRESSOR-RELATED"/>
    <property type="match status" value="1"/>
</dbReference>
<feature type="DNA-binding region" description="H-T-H motif" evidence="2">
    <location>
        <begin position="34"/>
        <end position="53"/>
    </location>
</feature>
<evidence type="ECO:0000256" key="2">
    <source>
        <dbReference type="PROSITE-ProRule" id="PRU00335"/>
    </source>
</evidence>
<keyword evidence="1 2" id="KW-0238">DNA-binding</keyword>
<dbReference type="PANTHER" id="PTHR43479:SF11">
    <property type="entry name" value="ACREF_ENVCD OPERON REPRESSOR-RELATED"/>
    <property type="match status" value="1"/>
</dbReference>
<evidence type="ECO:0000259" key="3">
    <source>
        <dbReference type="PROSITE" id="PS50977"/>
    </source>
</evidence>
<dbReference type="AlphaFoldDB" id="A0A2T0BIC4"/>
<dbReference type="PRINTS" id="PR00455">
    <property type="entry name" value="HTHTETR"/>
</dbReference>
<dbReference type="RefSeq" id="WP_170065587.1">
    <property type="nucleotide sequence ID" value="NZ_PVXQ01000006.1"/>
</dbReference>
<reference evidence="4 5" key="1">
    <citation type="submission" date="2018-03" db="EMBL/GenBank/DDBJ databases">
        <title>Genome sequence of Clostridium vincentii DSM 10228.</title>
        <authorList>
            <person name="Poehlein A."/>
            <person name="Daniel R."/>
        </authorList>
    </citation>
    <scope>NUCLEOTIDE SEQUENCE [LARGE SCALE GENOMIC DNA]</scope>
    <source>
        <strain evidence="4 5">DSM 10228</strain>
    </source>
</reference>
<evidence type="ECO:0000256" key="1">
    <source>
        <dbReference type="ARBA" id="ARBA00023125"/>
    </source>
</evidence>
<dbReference type="Proteomes" id="UP000239471">
    <property type="component" value="Unassembled WGS sequence"/>
</dbReference>
<evidence type="ECO:0000313" key="5">
    <source>
        <dbReference type="Proteomes" id="UP000239471"/>
    </source>
</evidence>
<dbReference type="Gene3D" id="1.10.357.10">
    <property type="entry name" value="Tetracycline Repressor, domain 2"/>
    <property type="match status" value="1"/>
</dbReference>
<gene>
    <name evidence="4" type="primary">acnR</name>
    <name evidence="4" type="ORF">CLVI_08960</name>
</gene>
<dbReference type="Pfam" id="PF00440">
    <property type="entry name" value="TetR_N"/>
    <property type="match status" value="1"/>
</dbReference>
<keyword evidence="5" id="KW-1185">Reference proteome</keyword>
<dbReference type="InterPro" id="IPR001647">
    <property type="entry name" value="HTH_TetR"/>
</dbReference>
<evidence type="ECO:0000313" key="4">
    <source>
        <dbReference type="EMBL" id="PRR83646.1"/>
    </source>
</evidence>
<dbReference type="EMBL" id="PVXQ01000006">
    <property type="protein sequence ID" value="PRR83646.1"/>
    <property type="molecule type" value="Genomic_DNA"/>
</dbReference>
<dbReference type="GO" id="GO:0003677">
    <property type="term" value="F:DNA binding"/>
    <property type="evidence" value="ECO:0007669"/>
    <property type="project" value="UniProtKB-UniRule"/>
</dbReference>
<dbReference type="InterPro" id="IPR009057">
    <property type="entry name" value="Homeodomain-like_sf"/>
</dbReference>
<name>A0A2T0BIC4_9CLOT</name>